<dbReference type="Pfam" id="PF23726">
    <property type="entry name" value="Beta-prop_RSE1_2nd"/>
    <property type="match status" value="1"/>
</dbReference>
<dbReference type="GO" id="GO:0006369">
    <property type="term" value="P:termination of RNA polymerase II transcription"/>
    <property type="evidence" value="ECO:0007669"/>
    <property type="project" value="EnsemblFungi"/>
</dbReference>
<dbReference type="InterPro" id="IPR050358">
    <property type="entry name" value="RSE1/DDB1/CFT1"/>
</dbReference>
<evidence type="ECO:0000256" key="4">
    <source>
        <dbReference type="SAM" id="MobiDB-lite"/>
    </source>
</evidence>
<dbReference type="KEGG" id="erc:Ecym_3197"/>
<evidence type="ECO:0000256" key="1">
    <source>
        <dbReference type="ARBA" id="ARBA00004123"/>
    </source>
</evidence>
<accession>G8JRC7</accession>
<dbReference type="Pfam" id="PF10433">
    <property type="entry name" value="Beta-prop_RSE1_1st"/>
    <property type="match status" value="1"/>
</dbReference>
<dbReference type="InterPro" id="IPR058543">
    <property type="entry name" value="Beta-prop_RSE1/DDB1/CPSF1_2nd"/>
</dbReference>
<dbReference type="InterPro" id="IPR004871">
    <property type="entry name" value="RSE1/DDB1/CPSF1_C"/>
</dbReference>
<dbReference type="GO" id="GO:0003723">
    <property type="term" value="F:RNA binding"/>
    <property type="evidence" value="ECO:0007669"/>
    <property type="project" value="EnsemblFungi"/>
</dbReference>
<dbReference type="Proteomes" id="UP000006790">
    <property type="component" value="Chromosome 3"/>
</dbReference>
<dbReference type="GO" id="GO:0005847">
    <property type="term" value="C:mRNA cleavage and polyadenylation specificity factor complex"/>
    <property type="evidence" value="ECO:0007669"/>
    <property type="project" value="EnsemblFungi"/>
</dbReference>
<keyword evidence="9" id="KW-1185">Reference proteome</keyword>
<dbReference type="RefSeq" id="XP_003645513.1">
    <property type="nucleotide sequence ID" value="XM_003645465.1"/>
</dbReference>
<dbReference type="FunCoup" id="G8JRC7">
    <property type="interactions" value="1100"/>
</dbReference>
<evidence type="ECO:0000313" key="9">
    <source>
        <dbReference type="Proteomes" id="UP000006790"/>
    </source>
</evidence>
<dbReference type="InterPro" id="IPR036322">
    <property type="entry name" value="WD40_repeat_dom_sf"/>
</dbReference>
<evidence type="ECO:0000259" key="6">
    <source>
        <dbReference type="Pfam" id="PF10433"/>
    </source>
</evidence>
<feature type="domain" description="RSE1/DDB1/CPSF1 second beta-propeller" evidence="7">
    <location>
        <begin position="515"/>
        <end position="869"/>
    </location>
</feature>
<protein>
    <submittedName>
        <fullName evidence="8">Uncharacterized protein</fullName>
    </submittedName>
</protein>
<dbReference type="STRING" id="931890.G8JRC7"/>
<feature type="domain" description="RSE1/DDB1/CPSF1 C-terminal" evidence="5">
    <location>
        <begin position="944"/>
        <end position="1277"/>
    </location>
</feature>
<evidence type="ECO:0000313" key="8">
    <source>
        <dbReference type="EMBL" id="AET38696.1"/>
    </source>
</evidence>
<dbReference type="HOGENOM" id="CLU_002414_0_0_1"/>
<sequence>MNVYDEVINATVVQNCIQGYFTSALQQELIISRTNVLSVFHYSAKGQLVLSYEWKLSGHVHSMALIPQPGSELYCLVILTGCGKLSILKFDHMSQSLDTLSLHYYEDKFKELSLLEISNTPSLIVDRSFRCLLVRNNDCIAILPLNVTKEEEEEEEDNEKDEDRSNGGRFSFKRHKLNGGSVKQFVNSSTIMPASHLHSDIKNVLDVQFLHGFNKPTLAILYQPILAWSGNEKLRSQTVKVIILSLDFEDEKSTVINIIQGLPNDLHTLIPLSNASIVVGVNELIYIDNTGALQGTVSLNSFSKTVLNTKVKDNSSLQAFFNRPVCQYTTISKGKDIMLLMDEKSQMYNVIIESEGRLVTAFNCVRLPIVNDIFKNNHLPTCICGDVDLETGNLFIGFKSGDAMRVRLNNLRSSLASKGNVVETMEADEDYDELYGGSTEVEKKNMDTETPFDIETLDNLINIGPLTSLAVGKVSSIEPTIAKLTNPNRCELSIVATSGNSTGSHLTVFENTIVPTVEKALKFISVTQIWNLKIKDKDKYLVTTDSSQSKSDIYSIDRDFKPFKSFDFKKNDTTVSTAVTGAGKRIVQVTSKGVYLFDINFKRMMTMNFDFEVVHVCINDPFLLLTNSKGDIKIYELEPKHKKKFVKMVLPEALKEIIITFGVILESNMCNKYLHGLENSNKNQLLFTFVTADNQIVFFTKEHNDRIFQLNGIDEFHERLFISTYQLPEEINPDPSIKQVMINKLGHKFKEEYLTILTFGGEIYLYRKCVDNPDKFVKCEHELYITGAPDNAYAKGVHGVERVAHYIEDYNGYSVIFVTGTVSYIIIKEDTSVPRIFPFGNITLVSMTRWGKNSVMCVDDGKNARIMTLNLDNHRYYGNKMPLRKIFLEDVLEDFETFNNITYHERTQNFIVSFSKSIDYDALSEEGERIVGYEASKPHAKGFQSGILLINPKTWNIIDRIELGPNSLISDMRTMMIQLNSNTKRKREYLVVGNTYVRDEDISGTGSFYLYDITEVVPEPGKPDTNYKFKEIFQEDIRGTVSTVCEISGRFMISQSSKAMVRDIQEDNSVVPVAFLDMPVFITDAKSFGNLMIIGDAMHGFTFVGFDAEPYRMITLGKSVTKLETMSLEFLVNNGDMYFIITDRSQVMHVLKYAPDEPNSLSGQRLVYCTSFNLHSINTCMRLIQKNNEFVDLRRNYGSHMSTFQCIGCHIDGSIFKVVPLTESSYRRLYLVQQQIIDKEVQLCGLNPRMERLQNPYYQLGHLLRPMLDFTILKKFSTLSISKRRSMASKAGHQAHTEVWRDLIDIEYSLTSLNKSTN</sequence>
<dbReference type="GeneID" id="11472140"/>
<evidence type="ECO:0000259" key="7">
    <source>
        <dbReference type="Pfam" id="PF23726"/>
    </source>
</evidence>
<dbReference type="eggNOG" id="KOG1896">
    <property type="taxonomic scope" value="Eukaryota"/>
</dbReference>
<dbReference type="SUPFAM" id="SSF50978">
    <property type="entry name" value="WD40 repeat-like"/>
    <property type="match status" value="1"/>
</dbReference>
<dbReference type="Pfam" id="PF03178">
    <property type="entry name" value="CPSF_A"/>
    <property type="match status" value="1"/>
</dbReference>
<keyword evidence="3" id="KW-0539">Nucleus</keyword>
<proteinExistence type="predicted"/>
<gene>
    <name evidence="8" type="ordered locus">Ecym_3197</name>
</gene>
<name>G8JRC7_ERECY</name>
<dbReference type="InterPro" id="IPR018846">
    <property type="entry name" value="Beta-prop_RSE1/DDB1/CPSF1_1st"/>
</dbReference>
<dbReference type="OMA" id="PMTKFKL"/>
<evidence type="ECO:0000256" key="3">
    <source>
        <dbReference type="ARBA" id="ARBA00023242"/>
    </source>
</evidence>
<dbReference type="InterPro" id="IPR015943">
    <property type="entry name" value="WD40/YVTN_repeat-like_dom_sf"/>
</dbReference>
<evidence type="ECO:0000259" key="5">
    <source>
        <dbReference type="Pfam" id="PF03178"/>
    </source>
</evidence>
<dbReference type="InParanoid" id="G8JRC7"/>
<organism evidence="8 9">
    <name type="scientific">Eremothecium cymbalariae (strain CBS 270.75 / DBVPG 7215 / KCTC 17166 / NRRL Y-17582)</name>
    <name type="common">Yeast</name>
    <dbReference type="NCBI Taxonomy" id="931890"/>
    <lineage>
        <taxon>Eukaryota</taxon>
        <taxon>Fungi</taxon>
        <taxon>Dikarya</taxon>
        <taxon>Ascomycota</taxon>
        <taxon>Saccharomycotina</taxon>
        <taxon>Saccharomycetes</taxon>
        <taxon>Saccharomycetales</taxon>
        <taxon>Saccharomycetaceae</taxon>
        <taxon>Eremothecium</taxon>
    </lineage>
</organism>
<keyword evidence="2" id="KW-0507">mRNA processing</keyword>
<feature type="region of interest" description="Disordered" evidence="4">
    <location>
        <begin position="150"/>
        <end position="174"/>
    </location>
</feature>
<feature type="domain" description="RSE1/DDB1/CPSF1 first beta-propeller" evidence="6">
    <location>
        <begin position="12"/>
        <end position="412"/>
    </location>
</feature>
<dbReference type="GO" id="GO:0006397">
    <property type="term" value="P:mRNA processing"/>
    <property type="evidence" value="ECO:0007669"/>
    <property type="project" value="UniProtKB-KW"/>
</dbReference>
<feature type="compositionally biased region" description="Acidic residues" evidence="4">
    <location>
        <begin position="150"/>
        <end position="160"/>
    </location>
</feature>
<comment type="subcellular location">
    <subcellularLocation>
        <location evidence="1">Nucleus</location>
    </subcellularLocation>
</comment>
<dbReference type="EMBL" id="CP002499">
    <property type="protein sequence ID" value="AET38696.1"/>
    <property type="molecule type" value="Genomic_DNA"/>
</dbReference>
<dbReference type="Gene3D" id="2.130.10.10">
    <property type="entry name" value="YVTN repeat-like/Quinoprotein amine dehydrogenase"/>
    <property type="match status" value="3"/>
</dbReference>
<evidence type="ECO:0000256" key="2">
    <source>
        <dbReference type="ARBA" id="ARBA00022664"/>
    </source>
</evidence>
<dbReference type="PANTHER" id="PTHR10644">
    <property type="entry name" value="DNA REPAIR/RNA PROCESSING CPSF FAMILY"/>
    <property type="match status" value="1"/>
</dbReference>
<dbReference type="OrthoDB" id="6109at2759"/>
<reference evidence="9" key="1">
    <citation type="journal article" date="2012" name="G3 (Bethesda)">
        <title>Pichia sorbitophila, an interspecies yeast hybrid reveals early steps of genome resolution following polyploidization.</title>
        <authorList>
            <person name="Leh Louis V."/>
            <person name="Despons L."/>
            <person name="Friedrich A."/>
            <person name="Martin T."/>
            <person name="Durrens P."/>
            <person name="Casaregola S."/>
            <person name="Neuveglise C."/>
            <person name="Fairhead C."/>
            <person name="Marck C."/>
            <person name="Cruz J.A."/>
            <person name="Straub M.L."/>
            <person name="Kugler V."/>
            <person name="Sacerdot C."/>
            <person name="Uzunov Z."/>
            <person name="Thierry A."/>
            <person name="Weiss S."/>
            <person name="Bleykasten C."/>
            <person name="De Montigny J."/>
            <person name="Jacques N."/>
            <person name="Jung P."/>
            <person name="Lemaire M."/>
            <person name="Mallet S."/>
            <person name="Morel G."/>
            <person name="Richard G.F."/>
            <person name="Sarkar A."/>
            <person name="Savel G."/>
            <person name="Schacherer J."/>
            <person name="Seret M.L."/>
            <person name="Talla E."/>
            <person name="Samson G."/>
            <person name="Jubin C."/>
            <person name="Poulain J."/>
            <person name="Vacherie B."/>
            <person name="Barbe V."/>
            <person name="Pelletier E."/>
            <person name="Sherman D.J."/>
            <person name="Westhof E."/>
            <person name="Weissenbach J."/>
            <person name="Baret P.V."/>
            <person name="Wincker P."/>
            <person name="Gaillardin C."/>
            <person name="Dujon B."/>
            <person name="Souciet J.L."/>
        </authorList>
    </citation>
    <scope>NUCLEOTIDE SEQUENCE [LARGE SCALE GENOMIC DNA]</scope>
    <source>
        <strain evidence="9">CBS 270.75 / DBVPG 7215 / KCTC 17166 / NRRL Y-17582</strain>
    </source>
</reference>